<reference evidence="1 2" key="1">
    <citation type="journal article" date="2017" name="Front. Microbiol.">
        <title>Labilibaculum manganireducens gen. nov., sp. nov. and Labilibaculum filiforme sp. nov., Novel Bacteroidetes Isolated from Subsurface Sediments of the Baltic Sea.</title>
        <authorList>
            <person name="Vandieken V."/>
            <person name="Marshall I.P."/>
            <person name="Niemann H."/>
            <person name="Engelen B."/>
            <person name="Cypionka H."/>
        </authorList>
    </citation>
    <scope>NUCLEOTIDE SEQUENCE [LARGE SCALE GENOMIC DNA]</scope>
    <source>
        <strain evidence="1 2">59.10-2M</strain>
    </source>
</reference>
<dbReference type="Proteomes" id="UP000233618">
    <property type="component" value="Unassembled WGS sequence"/>
</dbReference>
<protein>
    <submittedName>
        <fullName evidence="1">Uncharacterized protein</fullName>
    </submittedName>
</protein>
<comment type="caution">
    <text evidence="1">The sequence shown here is derived from an EMBL/GenBank/DDBJ whole genome shotgun (WGS) entry which is preliminary data.</text>
</comment>
<dbReference type="EMBL" id="MVDE01000017">
    <property type="protein sequence ID" value="PKQ66154.1"/>
    <property type="molecule type" value="Genomic_DNA"/>
</dbReference>
<gene>
    <name evidence="1" type="ORF">BZG01_12410</name>
</gene>
<dbReference type="AlphaFoldDB" id="A0A2N3I754"/>
<accession>A0A2N3I754</accession>
<name>A0A2N3I754_9BACT</name>
<evidence type="ECO:0000313" key="1">
    <source>
        <dbReference type="EMBL" id="PKQ66154.1"/>
    </source>
</evidence>
<proteinExistence type="predicted"/>
<keyword evidence="2" id="KW-1185">Reference proteome</keyword>
<sequence length="74" mass="8461">MQTFLLNNKEDKTVFFIISLLESSIYLPKLVPDKQIKISNLAMSRFLQNNKMSLCMCTTCCMCMESIVMQKGTA</sequence>
<evidence type="ECO:0000313" key="2">
    <source>
        <dbReference type="Proteomes" id="UP000233618"/>
    </source>
</evidence>
<organism evidence="1 2">
    <name type="scientific">Labilibaculum manganireducens</name>
    <dbReference type="NCBI Taxonomy" id="1940525"/>
    <lineage>
        <taxon>Bacteria</taxon>
        <taxon>Pseudomonadati</taxon>
        <taxon>Bacteroidota</taxon>
        <taxon>Bacteroidia</taxon>
        <taxon>Marinilabiliales</taxon>
        <taxon>Marinifilaceae</taxon>
        <taxon>Labilibaculum</taxon>
    </lineage>
</organism>